<dbReference type="Proteomes" id="UP000250266">
    <property type="component" value="Unassembled WGS sequence"/>
</dbReference>
<evidence type="ECO:0000313" key="1">
    <source>
        <dbReference type="EMBL" id="OCK85285.1"/>
    </source>
</evidence>
<organism evidence="1 2">
    <name type="scientific">Lepidopterella palustris CBS 459.81</name>
    <dbReference type="NCBI Taxonomy" id="1314670"/>
    <lineage>
        <taxon>Eukaryota</taxon>
        <taxon>Fungi</taxon>
        <taxon>Dikarya</taxon>
        <taxon>Ascomycota</taxon>
        <taxon>Pezizomycotina</taxon>
        <taxon>Dothideomycetes</taxon>
        <taxon>Pleosporomycetidae</taxon>
        <taxon>Mytilinidiales</taxon>
        <taxon>Argynnaceae</taxon>
        <taxon>Lepidopterella</taxon>
    </lineage>
</organism>
<proteinExistence type="predicted"/>
<gene>
    <name evidence="1" type="ORF">K432DRAFT_377760</name>
</gene>
<name>A0A8E2EJS2_9PEZI</name>
<sequence>MSLHYVPCAPIAFPKKPITANPQSLSLLSTQILTTRRELVDYEYYHNSITNIKDAPAAACLDILKIAFGHGIKVLNPLHELFAQASAAVTPVRYVFAPHFFTNGEHLVACFYAVEDDDDGRVFVTPLSGEEAGVEELDVLRRIDCDVVREEQPDFHEQLFEELEGAYLDQIPPVPVLPGKAGVLKGDDEDGQ</sequence>
<keyword evidence="2" id="KW-1185">Reference proteome</keyword>
<reference evidence="1 2" key="1">
    <citation type="journal article" date="2016" name="Nat. Commun.">
        <title>Ectomycorrhizal ecology is imprinted in the genome of the dominant symbiotic fungus Cenococcum geophilum.</title>
        <authorList>
            <consortium name="DOE Joint Genome Institute"/>
            <person name="Peter M."/>
            <person name="Kohler A."/>
            <person name="Ohm R.A."/>
            <person name="Kuo A."/>
            <person name="Krutzmann J."/>
            <person name="Morin E."/>
            <person name="Arend M."/>
            <person name="Barry K.W."/>
            <person name="Binder M."/>
            <person name="Choi C."/>
            <person name="Clum A."/>
            <person name="Copeland A."/>
            <person name="Grisel N."/>
            <person name="Haridas S."/>
            <person name="Kipfer T."/>
            <person name="LaButti K."/>
            <person name="Lindquist E."/>
            <person name="Lipzen A."/>
            <person name="Maire R."/>
            <person name="Meier B."/>
            <person name="Mihaltcheva S."/>
            <person name="Molinier V."/>
            <person name="Murat C."/>
            <person name="Poggeler S."/>
            <person name="Quandt C.A."/>
            <person name="Sperisen C."/>
            <person name="Tritt A."/>
            <person name="Tisserant E."/>
            <person name="Crous P.W."/>
            <person name="Henrissat B."/>
            <person name="Nehls U."/>
            <person name="Egli S."/>
            <person name="Spatafora J.W."/>
            <person name="Grigoriev I.V."/>
            <person name="Martin F.M."/>
        </authorList>
    </citation>
    <scope>NUCLEOTIDE SEQUENCE [LARGE SCALE GENOMIC DNA]</scope>
    <source>
        <strain evidence="1 2">CBS 459.81</strain>
    </source>
</reference>
<evidence type="ECO:0000313" key="2">
    <source>
        <dbReference type="Proteomes" id="UP000250266"/>
    </source>
</evidence>
<dbReference type="AlphaFoldDB" id="A0A8E2EJS2"/>
<dbReference type="EMBL" id="KV744821">
    <property type="protein sequence ID" value="OCK85285.1"/>
    <property type="molecule type" value="Genomic_DNA"/>
</dbReference>
<protein>
    <submittedName>
        <fullName evidence="1">Uncharacterized protein</fullName>
    </submittedName>
</protein>
<accession>A0A8E2EJS2</accession>